<dbReference type="Gene3D" id="3.20.20.70">
    <property type="entry name" value="Aldolase class I"/>
    <property type="match status" value="1"/>
</dbReference>
<evidence type="ECO:0000256" key="6">
    <source>
        <dbReference type="ARBA" id="ARBA00047334"/>
    </source>
</evidence>
<dbReference type="GO" id="GO:0009229">
    <property type="term" value="P:thiamine diphosphate biosynthetic process"/>
    <property type="evidence" value="ECO:0007669"/>
    <property type="project" value="UniProtKB-UniRule"/>
</dbReference>
<comment type="cofactor">
    <cofactor evidence="9">
        <name>Mg(2+)</name>
        <dbReference type="ChEBI" id="CHEBI:18420"/>
    </cofactor>
    <text evidence="9">Binds 1 Mg(2+) ion per subunit.</text>
</comment>
<feature type="binding site" evidence="9">
    <location>
        <position position="72"/>
    </location>
    <ligand>
        <name>Mg(2+)</name>
        <dbReference type="ChEBI" id="CHEBI:18420"/>
    </ligand>
</feature>
<dbReference type="PANTHER" id="PTHR20857">
    <property type="entry name" value="THIAMINE-PHOSPHATE PYROPHOSPHORYLASE"/>
    <property type="match status" value="1"/>
</dbReference>
<evidence type="ECO:0000256" key="10">
    <source>
        <dbReference type="RuleBase" id="RU003826"/>
    </source>
</evidence>
<dbReference type="InterPro" id="IPR036206">
    <property type="entry name" value="ThiamineP_synth_sf"/>
</dbReference>
<feature type="binding site" evidence="9">
    <location>
        <position position="139"/>
    </location>
    <ligand>
        <name>4-amino-2-methyl-5-(diphosphooxymethyl)pyrimidine</name>
        <dbReference type="ChEBI" id="CHEBI:57841"/>
    </ligand>
</feature>
<keyword evidence="5 9" id="KW-0784">Thiamine biosynthesis</keyword>
<dbReference type="InterPro" id="IPR013785">
    <property type="entry name" value="Aldolase_TIM"/>
</dbReference>
<evidence type="ECO:0000259" key="12">
    <source>
        <dbReference type="Pfam" id="PF02581"/>
    </source>
</evidence>
<comment type="similarity">
    <text evidence="9 10">Belongs to the thiamine-phosphate synthase family.</text>
</comment>
<feature type="binding site" evidence="9">
    <location>
        <position position="71"/>
    </location>
    <ligand>
        <name>4-amino-2-methyl-5-(diphosphooxymethyl)pyrimidine</name>
        <dbReference type="ChEBI" id="CHEBI:57841"/>
    </ligand>
</feature>
<dbReference type="SUPFAM" id="SSF51391">
    <property type="entry name" value="Thiamin phosphate synthase"/>
    <property type="match status" value="1"/>
</dbReference>
<dbReference type="Proteomes" id="UP000650524">
    <property type="component" value="Unassembled WGS sequence"/>
</dbReference>
<feature type="binding site" evidence="9">
    <location>
        <position position="167"/>
    </location>
    <ligand>
        <name>2-[(2R,5Z)-2-carboxy-4-methylthiazol-5(2H)-ylidene]ethyl phosphate</name>
        <dbReference type="ChEBI" id="CHEBI:62899"/>
    </ligand>
</feature>
<feature type="binding site" evidence="9">
    <location>
        <begin position="39"/>
        <end position="43"/>
    </location>
    <ligand>
        <name>4-amino-2-methyl-5-(diphosphooxymethyl)pyrimidine</name>
        <dbReference type="ChEBI" id="CHEBI:57841"/>
    </ligand>
</feature>
<dbReference type="GO" id="GO:0009228">
    <property type="term" value="P:thiamine biosynthetic process"/>
    <property type="evidence" value="ECO:0007669"/>
    <property type="project" value="UniProtKB-KW"/>
</dbReference>
<dbReference type="Pfam" id="PF02581">
    <property type="entry name" value="TMP-TENI"/>
    <property type="match status" value="1"/>
</dbReference>
<comment type="catalytic activity">
    <reaction evidence="8 9 10">
        <text>2-[(2R,5Z)-2-carboxy-4-methylthiazol-5(2H)-ylidene]ethyl phosphate + 4-amino-2-methyl-5-(diphosphooxymethyl)pyrimidine + 2 H(+) = thiamine phosphate + CO2 + diphosphate</text>
        <dbReference type="Rhea" id="RHEA:47844"/>
        <dbReference type="ChEBI" id="CHEBI:15378"/>
        <dbReference type="ChEBI" id="CHEBI:16526"/>
        <dbReference type="ChEBI" id="CHEBI:33019"/>
        <dbReference type="ChEBI" id="CHEBI:37575"/>
        <dbReference type="ChEBI" id="CHEBI:57841"/>
        <dbReference type="ChEBI" id="CHEBI:62899"/>
        <dbReference type="EC" id="2.5.1.3"/>
    </reaction>
</comment>
<dbReference type="EC" id="2.5.1.3" evidence="9"/>
<dbReference type="InterPro" id="IPR022998">
    <property type="entry name" value="ThiamineP_synth_TenI"/>
</dbReference>
<feature type="binding site" evidence="9">
    <location>
        <position position="110"/>
    </location>
    <ligand>
        <name>4-amino-2-methyl-5-(diphosphooxymethyl)pyrimidine</name>
        <dbReference type="ChEBI" id="CHEBI:57841"/>
    </ligand>
</feature>
<comment type="catalytic activity">
    <reaction evidence="7 9 10">
        <text>2-(2-carboxy-4-methylthiazol-5-yl)ethyl phosphate + 4-amino-2-methyl-5-(diphosphooxymethyl)pyrimidine + 2 H(+) = thiamine phosphate + CO2 + diphosphate</text>
        <dbReference type="Rhea" id="RHEA:47848"/>
        <dbReference type="ChEBI" id="CHEBI:15378"/>
        <dbReference type="ChEBI" id="CHEBI:16526"/>
        <dbReference type="ChEBI" id="CHEBI:33019"/>
        <dbReference type="ChEBI" id="CHEBI:37575"/>
        <dbReference type="ChEBI" id="CHEBI:57841"/>
        <dbReference type="ChEBI" id="CHEBI:62890"/>
        <dbReference type="EC" id="2.5.1.3"/>
    </reaction>
</comment>
<reference evidence="13 14" key="1">
    <citation type="submission" date="2020-08" db="EMBL/GenBank/DDBJ databases">
        <title>Bridging the membrane lipid divide: bacteria of the FCB group superphylum have the potential to synthesize archaeal ether lipids.</title>
        <authorList>
            <person name="Villanueva L."/>
            <person name="Von Meijenfeldt F.A.B."/>
            <person name="Westbye A.B."/>
            <person name="Yadav S."/>
            <person name="Hopmans E.C."/>
            <person name="Dutilh B.E."/>
            <person name="Sinninghe Damste J.S."/>
        </authorList>
    </citation>
    <scope>NUCLEOTIDE SEQUENCE [LARGE SCALE GENOMIC DNA]</scope>
    <source>
        <strain evidence="13">NIOZ-UU27</strain>
    </source>
</reference>
<dbReference type="AlphaFoldDB" id="A0A8J6N149"/>
<dbReference type="UniPathway" id="UPA00060">
    <property type="reaction ID" value="UER00141"/>
</dbReference>
<evidence type="ECO:0000256" key="7">
    <source>
        <dbReference type="ARBA" id="ARBA00047851"/>
    </source>
</evidence>
<evidence type="ECO:0000256" key="4">
    <source>
        <dbReference type="ARBA" id="ARBA00022842"/>
    </source>
</evidence>
<protein>
    <recommendedName>
        <fullName evidence="9">Thiamine-phosphate synthase</fullName>
        <shortName evidence="9">TP synthase</shortName>
        <shortName evidence="9">TPS</shortName>
        <ecNumber evidence="9">2.5.1.3</ecNumber>
    </recommendedName>
    <alternativeName>
        <fullName evidence="9">Thiamine-phosphate pyrophosphorylase</fullName>
        <shortName evidence="9">TMP pyrophosphorylase</shortName>
        <shortName evidence="9">TMP-PPase</shortName>
    </alternativeName>
</protein>
<evidence type="ECO:0000256" key="9">
    <source>
        <dbReference type="HAMAP-Rule" id="MF_00097"/>
    </source>
</evidence>
<sequence length="217" mass="23377">MRKEQIGKLHVLTDTLLQSRFSHMELARQAIAGGADTVQFRHKQGPTREMIQMATEMKRFCNEKDVIFIVNDRIDIAIASEADGVHLGQDDFPIPLARKLLGDNRIIGGSAATMGEAKKCLSDGADYVGFGPVYPTGSKDDAGPVSGIDTLRKIVETIPLPIIAIGGIDKGNTPMVMKTGAHGIAVISTVCCRKDPRRATIGLYEAIHSEKSGGRHA</sequence>
<comment type="caution">
    <text evidence="13">The sequence shown here is derived from an EMBL/GenBank/DDBJ whole genome shotgun (WGS) entry which is preliminary data.</text>
</comment>
<dbReference type="InterPro" id="IPR034291">
    <property type="entry name" value="TMP_synthase"/>
</dbReference>
<dbReference type="GO" id="GO:0005737">
    <property type="term" value="C:cytoplasm"/>
    <property type="evidence" value="ECO:0007669"/>
    <property type="project" value="TreeGrafter"/>
</dbReference>
<evidence type="ECO:0000256" key="2">
    <source>
        <dbReference type="ARBA" id="ARBA00022679"/>
    </source>
</evidence>
<gene>
    <name evidence="9 13" type="primary">thiE</name>
    <name evidence="13" type="ORF">H8E19_11790</name>
</gene>
<comment type="function">
    <text evidence="9">Condenses 4-methyl-5-(beta-hydroxyethyl)thiazole monophosphate (THZ-P) and 2-methyl-4-amino-5-hydroxymethyl pyrimidine pyrophosphate (HMP-PP) to form thiamine monophosphate (TMP).</text>
</comment>
<feature type="binding site" evidence="9">
    <location>
        <position position="91"/>
    </location>
    <ligand>
        <name>Mg(2+)</name>
        <dbReference type="ChEBI" id="CHEBI:18420"/>
    </ligand>
</feature>
<dbReference type="GO" id="GO:0000287">
    <property type="term" value="F:magnesium ion binding"/>
    <property type="evidence" value="ECO:0007669"/>
    <property type="project" value="UniProtKB-UniRule"/>
</dbReference>
<evidence type="ECO:0000256" key="11">
    <source>
        <dbReference type="RuleBase" id="RU004253"/>
    </source>
</evidence>
<dbReference type="NCBIfam" id="TIGR00693">
    <property type="entry name" value="thiE"/>
    <property type="match status" value="1"/>
</dbReference>
<dbReference type="EMBL" id="JACNJD010000254">
    <property type="protein sequence ID" value="MBC8178077.1"/>
    <property type="molecule type" value="Genomic_DNA"/>
</dbReference>
<keyword evidence="4 9" id="KW-0460">Magnesium</keyword>
<evidence type="ECO:0000256" key="3">
    <source>
        <dbReference type="ARBA" id="ARBA00022723"/>
    </source>
</evidence>
<keyword evidence="2 9" id="KW-0808">Transferase</keyword>
<accession>A0A8J6N149</accession>
<comment type="pathway">
    <text evidence="1 9 11">Cofactor biosynthesis; thiamine diphosphate biosynthesis; thiamine phosphate from 4-amino-2-methyl-5-diphosphomethylpyrimidine and 4-methyl-5-(2-phosphoethyl)-thiazole: step 1/1.</text>
</comment>
<feature type="binding site" evidence="9">
    <location>
        <begin position="187"/>
        <end position="188"/>
    </location>
    <ligand>
        <name>2-[(2R,5Z)-2-carboxy-4-methylthiazol-5(2H)-ylidene]ethyl phosphate</name>
        <dbReference type="ChEBI" id="CHEBI:62899"/>
    </ligand>
</feature>
<name>A0A8J6N149_9DELT</name>
<organism evidence="13 14">
    <name type="scientific">Candidatus Desulfacyla euxinica</name>
    <dbReference type="NCBI Taxonomy" id="2841693"/>
    <lineage>
        <taxon>Bacteria</taxon>
        <taxon>Deltaproteobacteria</taxon>
        <taxon>Candidatus Desulfacyla</taxon>
    </lineage>
</organism>
<feature type="domain" description="Thiamine phosphate synthase/TenI" evidence="12">
    <location>
        <begin position="13"/>
        <end position="190"/>
    </location>
</feature>
<proteinExistence type="inferred from homology"/>
<comment type="catalytic activity">
    <reaction evidence="6 9 10">
        <text>4-methyl-5-(2-phosphooxyethyl)-thiazole + 4-amino-2-methyl-5-(diphosphooxymethyl)pyrimidine + H(+) = thiamine phosphate + diphosphate</text>
        <dbReference type="Rhea" id="RHEA:22328"/>
        <dbReference type="ChEBI" id="CHEBI:15378"/>
        <dbReference type="ChEBI" id="CHEBI:33019"/>
        <dbReference type="ChEBI" id="CHEBI:37575"/>
        <dbReference type="ChEBI" id="CHEBI:57841"/>
        <dbReference type="ChEBI" id="CHEBI:58296"/>
        <dbReference type="EC" id="2.5.1.3"/>
    </reaction>
</comment>
<dbReference type="PANTHER" id="PTHR20857:SF23">
    <property type="entry name" value="THIAMINE BIOSYNTHETIC BIFUNCTIONAL ENZYME"/>
    <property type="match status" value="1"/>
</dbReference>
<evidence type="ECO:0000256" key="1">
    <source>
        <dbReference type="ARBA" id="ARBA00005165"/>
    </source>
</evidence>
<evidence type="ECO:0000256" key="8">
    <source>
        <dbReference type="ARBA" id="ARBA00047883"/>
    </source>
</evidence>
<dbReference type="GO" id="GO:0004789">
    <property type="term" value="F:thiamine-phosphate diphosphorylase activity"/>
    <property type="evidence" value="ECO:0007669"/>
    <property type="project" value="UniProtKB-UniRule"/>
</dbReference>
<evidence type="ECO:0000256" key="5">
    <source>
        <dbReference type="ARBA" id="ARBA00022977"/>
    </source>
</evidence>
<evidence type="ECO:0000313" key="13">
    <source>
        <dbReference type="EMBL" id="MBC8178077.1"/>
    </source>
</evidence>
<feature type="binding site" evidence="9">
    <location>
        <begin position="136"/>
        <end position="138"/>
    </location>
    <ligand>
        <name>2-[(2R,5Z)-2-carboxy-4-methylthiazol-5(2H)-ylidene]ethyl phosphate</name>
        <dbReference type="ChEBI" id="CHEBI:62899"/>
    </ligand>
</feature>
<dbReference type="FunFam" id="3.20.20.70:FF:000096">
    <property type="entry name" value="Thiamine-phosphate synthase"/>
    <property type="match status" value="1"/>
</dbReference>
<keyword evidence="3 9" id="KW-0479">Metal-binding</keyword>
<dbReference type="CDD" id="cd00564">
    <property type="entry name" value="TMP_TenI"/>
    <property type="match status" value="1"/>
</dbReference>
<dbReference type="HAMAP" id="MF_00097">
    <property type="entry name" value="TMP_synthase"/>
    <property type="match status" value="1"/>
</dbReference>
<evidence type="ECO:0000313" key="14">
    <source>
        <dbReference type="Proteomes" id="UP000650524"/>
    </source>
</evidence>